<sequence length="146" mass="16606">MNPIARIENADGEVYAVLSYQPDLNYLLMKWIGFCTDDELKQATLHMLHWQKTEGNTYGCRVHVHDTKEFDVAWVGAIDWIVNDFFANAYDAGLRLNISVLSPDLFSKLSSEALFQQPDSKVPTHLFETLEAAESWIRDNGPGLDQ</sequence>
<dbReference type="Proteomes" id="UP000283523">
    <property type="component" value="Unassembled WGS sequence"/>
</dbReference>
<dbReference type="OrthoDB" id="893408at2"/>
<dbReference type="AlphaFoldDB" id="A0A418M4Q6"/>
<keyword evidence="2" id="KW-1185">Reference proteome</keyword>
<reference evidence="1 2" key="1">
    <citation type="submission" date="2018-08" db="EMBL/GenBank/DDBJ databases">
        <title>Fibrisoma montanum sp. nov., isolated from Danxia mountain soil.</title>
        <authorList>
            <person name="Huang Y."/>
        </authorList>
    </citation>
    <scope>NUCLEOTIDE SEQUENCE [LARGE SCALE GENOMIC DNA]</scope>
    <source>
        <strain evidence="1 2">HYT19</strain>
    </source>
</reference>
<comment type="caution">
    <text evidence="1">The sequence shown here is derived from an EMBL/GenBank/DDBJ whole genome shotgun (WGS) entry which is preliminary data.</text>
</comment>
<name>A0A418M4Q6_9BACT</name>
<evidence type="ECO:0000313" key="1">
    <source>
        <dbReference type="EMBL" id="RIV20806.1"/>
    </source>
</evidence>
<proteinExistence type="predicted"/>
<evidence type="ECO:0000313" key="2">
    <source>
        <dbReference type="Proteomes" id="UP000283523"/>
    </source>
</evidence>
<protein>
    <recommendedName>
        <fullName evidence="3">STAS/SEC14 domain-containing protein</fullName>
    </recommendedName>
</protein>
<evidence type="ECO:0008006" key="3">
    <source>
        <dbReference type="Google" id="ProtNLM"/>
    </source>
</evidence>
<dbReference type="RefSeq" id="WP_119669840.1">
    <property type="nucleotide sequence ID" value="NZ_QXED01000006.1"/>
</dbReference>
<accession>A0A418M4Q6</accession>
<dbReference type="EMBL" id="QXED01000006">
    <property type="protein sequence ID" value="RIV20806.1"/>
    <property type="molecule type" value="Genomic_DNA"/>
</dbReference>
<gene>
    <name evidence="1" type="ORF">DYU11_21805</name>
</gene>
<organism evidence="1 2">
    <name type="scientific">Fibrisoma montanum</name>
    <dbReference type="NCBI Taxonomy" id="2305895"/>
    <lineage>
        <taxon>Bacteria</taxon>
        <taxon>Pseudomonadati</taxon>
        <taxon>Bacteroidota</taxon>
        <taxon>Cytophagia</taxon>
        <taxon>Cytophagales</taxon>
        <taxon>Spirosomataceae</taxon>
        <taxon>Fibrisoma</taxon>
    </lineage>
</organism>